<dbReference type="InterPro" id="IPR010879">
    <property type="entry name" value="DUF1508"/>
</dbReference>
<gene>
    <name evidence="3" type="ORF">GCM10023211_15620</name>
</gene>
<accession>A0ABP9N6Q2</accession>
<dbReference type="RefSeq" id="WP_345490616.1">
    <property type="nucleotide sequence ID" value="NZ_BAABHY010000001.1"/>
</dbReference>
<proteinExistence type="inferred from homology"/>
<dbReference type="InterPro" id="IPR051141">
    <property type="entry name" value="UPF0339_domain"/>
</dbReference>
<comment type="caution">
    <text evidence="3">The sequence shown here is derived from an EMBL/GenBank/DDBJ whole genome shotgun (WGS) entry which is preliminary data.</text>
</comment>
<evidence type="ECO:0000256" key="1">
    <source>
        <dbReference type="ARBA" id="ARBA00007576"/>
    </source>
</evidence>
<sequence length="108" mass="11735">MSGAKFEVKKTKNGQFHFVLKASNGQVILQSETYTRKANCKNGIASVIKNAVLDKAYDVHPKYFNLKSVANGQVVATSEQYNSTTARDNGIASVKKNAPTAELVDLTL</sequence>
<dbReference type="PANTHER" id="PTHR40606">
    <property type="match status" value="1"/>
</dbReference>
<dbReference type="InterPro" id="IPR036913">
    <property type="entry name" value="YegP-like_sf"/>
</dbReference>
<dbReference type="Gene3D" id="2.30.29.80">
    <property type="match status" value="1"/>
</dbReference>
<dbReference type="EMBL" id="BAABHY010000001">
    <property type="protein sequence ID" value="GAA5110844.1"/>
    <property type="molecule type" value="Genomic_DNA"/>
</dbReference>
<dbReference type="Proteomes" id="UP001500171">
    <property type="component" value="Unassembled WGS sequence"/>
</dbReference>
<evidence type="ECO:0000313" key="3">
    <source>
        <dbReference type="EMBL" id="GAA5110844.1"/>
    </source>
</evidence>
<evidence type="ECO:0000259" key="2">
    <source>
        <dbReference type="Pfam" id="PF07411"/>
    </source>
</evidence>
<dbReference type="Pfam" id="PF07411">
    <property type="entry name" value="DUF1508"/>
    <property type="match status" value="2"/>
</dbReference>
<name>A0ABP9N6Q2_9GAMM</name>
<dbReference type="PANTHER" id="PTHR40606:SF1">
    <property type="entry name" value="UPF0339 PROTEIN YEGP"/>
    <property type="match status" value="1"/>
</dbReference>
<dbReference type="SUPFAM" id="SSF160113">
    <property type="entry name" value="YegP-like"/>
    <property type="match status" value="2"/>
</dbReference>
<reference evidence="4" key="1">
    <citation type="journal article" date="2019" name="Int. J. Syst. Evol. Microbiol.">
        <title>The Global Catalogue of Microorganisms (GCM) 10K type strain sequencing project: providing services to taxonomists for standard genome sequencing and annotation.</title>
        <authorList>
            <consortium name="The Broad Institute Genomics Platform"/>
            <consortium name="The Broad Institute Genome Sequencing Center for Infectious Disease"/>
            <person name="Wu L."/>
            <person name="Ma J."/>
        </authorList>
    </citation>
    <scope>NUCLEOTIDE SEQUENCE [LARGE SCALE GENOMIC DNA]</scope>
    <source>
        <strain evidence="4">JCM 18050</strain>
    </source>
</reference>
<comment type="similarity">
    <text evidence="1">Belongs to the UPF0339 family. Duplicated subfamily.</text>
</comment>
<feature type="domain" description="DUF1508" evidence="2">
    <location>
        <begin position="12"/>
        <end position="58"/>
    </location>
</feature>
<evidence type="ECO:0000313" key="4">
    <source>
        <dbReference type="Proteomes" id="UP001500171"/>
    </source>
</evidence>
<organism evidence="3 4">
    <name type="scientific">Orbus sasakiae</name>
    <dbReference type="NCBI Taxonomy" id="1078475"/>
    <lineage>
        <taxon>Bacteria</taxon>
        <taxon>Pseudomonadati</taxon>
        <taxon>Pseudomonadota</taxon>
        <taxon>Gammaproteobacteria</taxon>
        <taxon>Orbales</taxon>
        <taxon>Orbaceae</taxon>
        <taxon>Orbus</taxon>
    </lineage>
</organism>
<feature type="domain" description="DUF1508" evidence="2">
    <location>
        <begin position="63"/>
        <end position="105"/>
    </location>
</feature>
<keyword evidence="4" id="KW-1185">Reference proteome</keyword>
<protein>
    <submittedName>
        <fullName evidence="3">YegP family protein</fullName>
    </submittedName>
</protein>